<sequence>MSTSQVRRAADFIWLTGRVLDQRRLEHFLHGSSASEGVEAALAAYETADGAYAYGLEPDIKGPLPQPLTVMTALRLLDEIDALDQQRAEPMIRWLGGHAAADGGLPALLPTMRDFPHPPWIEPPTEPQGGLLPTARIAGLLFKHGVTAPWLTAATEFCWAGLDAMTTTHPYEVHCCVVFLDHVPDRVRAAKAADRLGELVREQELFQGQRVVPGYAETEFHYPYDFAPRPESVAAHWFTDAEMSSSLDRLVADQQPDGGWQISWRRWAPTTESEARPGVTIERLHTLRAWNRLP</sequence>
<reference evidence="2" key="1">
    <citation type="journal article" date="2019" name="Int. J. Syst. Evol. Microbiol.">
        <title>The Global Catalogue of Microorganisms (GCM) 10K type strain sequencing project: providing services to taxonomists for standard genome sequencing and annotation.</title>
        <authorList>
            <consortium name="The Broad Institute Genomics Platform"/>
            <consortium name="The Broad Institute Genome Sequencing Center for Infectious Disease"/>
            <person name="Wu L."/>
            <person name="Ma J."/>
        </authorList>
    </citation>
    <scope>NUCLEOTIDE SEQUENCE [LARGE SCALE GENOMIC DNA]</scope>
    <source>
        <strain evidence="2">CGMCC 4.7289</strain>
    </source>
</reference>
<evidence type="ECO:0000313" key="1">
    <source>
        <dbReference type="EMBL" id="MFC4130048.1"/>
    </source>
</evidence>
<organism evidence="1 2">
    <name type="scientific">Hamadaea flava</name>
    <dbReference type="NCBI Taxonomy" id="1742688"/>
    <lineage>
        <taxon>Bacteria</taxon>
        <taxon>Bacillati</taxon>
        <taxon>Actinomycetota</taxon>
        <taxon>Actinomycetes</taxon>
        <taxon>Micromonosporales</taxon>
        <taxon>Micromonosporaceae</taxon>
        <taxon>Hamadaea</taxon>
    </lineage>
</organism>
<evidence type="ECO:0000313" key="2">
    <source>
        <dbReference type="Proteomes" id="UP001595816"/>
    </source>
</evidence>
<dbReference type="SUPFAM" id="SSF48239">
    <property type="entry name" value="Terpenoid cyclases/Protein prenyltransferases"/>
    <property type="match status" value="1"/>
</dbReference>
<dbReference type="EMBL" id="JBHSAY010000004">
    <property type="protein sequence ID" value="MFC4130048.1"/>
    <property type="molecule type" value="Genomic_DNA"/>
</dbReference>
<comment type="caution">
    <text evidence="1">The sequence shown here is derived from an EMBL/GenBank/DDBJ whole genome shotgun (WGS) entry which is preliminary data.</text>
</comment>
<accession>A0ABV8LHH2</accession>
<keyword evidence="2" id="KW-1185">Reference proteome</keyword>
<gene>
    <name evidence="1" type="ORF">ACFOZ4_05455</name>
</gene>
<protein>
    <submittedName>
        <fullName evidence="1">Uncharacterized protein</fullName>
    </submittedName>
</protein>
<dbReference type="InterPro" id="IPR008930">
    <property type="entry name" value="Terpenoid_cyclase/PrenylTrfase"/>
</dbReference>
<proteinExistence type="predicted"/>
<dbReference type="RefSeq" id="WP_253755750.1">
    <property type="nucleotide sequence ID" value="NZ_JAMZDZ010000001.1"/>
</dbReference>
<dbReference type="Proteomes" id="UP001595816">
    <property type="component" value="Unassembled WGS sequence"/>
</dbReference>
<name>A0ABV8LHH2_9ACTN</name>